<evidence type="ECO:0000259" key="4">
    <source>
        <dbReference type="PROSITE" id="PS50995"/>
    </source>
</evidence>
<gene>
    <name evidence="5" type="primary">mhqR_1</name>
    <name evidence="5" type="ORF">SPSYN_01390</name>
</gene>
<dbReference type="EMBL" id="LSRS01000003">
    <property type="protein sequence ID" value="KAF1085254.1"/>
    <property type="molecule type" value="Genomic_DNA"/>
</dbReference>
<dbReference type="Pfam" id="PF01047">
    <property type="entry name" value="MarR"/>
    <property type="match status" value="1"/>
</dbReference>
<dbReference type="InterPro" id="IPR036390">
    <property type="entry name" value="WH_DNA-bd_sf"/>
</dbReference>
<dbReference type="Gene3D" id="1.10.10.10">
    <property type="entry name" value="Winged helix-like DNA-binding domain superfamily/Winged helix DNA-binding domain"/>
    <property type="match status" value="1"/>
</dbReference>
<evidence type="ECO:0000256" key="1">
    <source>
        <dbReference type="ARBA" id="ARBA00023015"/>
    </source>
</evidence>
<dbReference type="RefSeq" id="WP_161821749.1">
    <property type="nucleotide sequence ID" value="NZ_LSRS01000003.1"/>
</dbReference>
<keyword evidence="6" id="KW-1185">Reference proteome</keyword>
<dbReference type="SMART" id="SM00347">
    <property type="entry name" value="HTH_MARR"/>
    <property type="match status" value="1"/>
</dbReference>
<dbReference type="PANTHER" id="PTHR42756:SF1">
    <property type="entry name" value="TRANSCRIPTIONAL REPRESSOR OF EMRAB OPERON"/>
    <property type="match status" value="1"/>
</dbReference>
<dbReference type="InterPro" id="IPR036388">
    <property type="entry name" value="WH-like_DNA-bd_sf"/>
</dbReference>
<keyword evidence="3" id="KW-0804">Transcription</keyword>
<name>A0A9D2WPW2_9FIRM</name>
<evidence type="ECO:0000313" key="6">
    <source>
        <dbReference type="Proteomes" id="UP000798488"/>
    </source>
</evidence>
<feature type="domain" description="HTH marR-type" evidence="4">
    <location>
        <begin position="1"/>
        <end position="137"/>
    </location>
</feature>
<dbReference type="InterPro" id="IPR000835">
    <property type="entry name" value="HTH_MarR-typ"/>
</dbReference>
<dbReference type="OrthoDB" id="1809265at2"/>
<dbReference type="Proteomes" id="UP000798488">
    <property type="component" value="Unassembled WGS sequence"/>
</dbReference>
<dbReference type="PROSITE" id="PS50995">
    <property type="entry name" value="HTH_MARR_2"/>
    <property type="match status" value="1"/>
</dbReference>
<organism evidence="5 6">
    <name type="scientific">Sporotomaculum syntrophicum</name>
    <dbReference type="NCBI Taxonomy" id="182264"/>
    <lineage>
        <taxon>Bacteria</taxon>
        <taxon>Bacillati</taxon>
        <taxon>Bacillota</taxon>
        <taxon>Clostridia</taxon>
        <taxon>Eubacteriales</taxon>
        <taxon>Desulfallaceae</taxon>
        <taxon>Sporotomaculum</taxon>
    </lineage>
</organism>
<dbReference type="PRINTS" id="PR00598">
    <property type="entry name" value="HTHMARR"/>
</dbReference>
<reference evidence="5" key="1">
    <citation type="submission" date="2016-02" db="EMBL/GenBank/DDBJ databases">
        <title>Draft Genome Sequence of Sporotomaculum syntrophicum Strain FB, a Syntrophic Benzoate Degrader.</title>
        <authorList>
            <person name="Nobu M.K."/>
            <person name="Narihiro T."/>
            <person name="Qiu Y.-L."/>
            <person name="Ohashi A."/>
            <person name="Liu W.-T."/>
            <person name="Yuji S."/>
        </authorList>
    </citation>
    <scope>NUCLEOTIDE SEQUENCE</scope>
    <source>
        <strain evidence="5">FB</strain>
    </source>
</reference>
<sequence length="164" mass="18170">MEKDFIKIYNLIQELSWHFGAHGINGECCGDLSLVEYMALKKIEDSENITVQEIGNALNFTKSGASKIIDRLENKGYVTREISPENGRVCFVNTTAKGAEIASEIVKKYSAYVYEMLKEQDKAMVGNIEAVLKILVDSANGLENNLNGKFTQGGGKMTVFEMNS</sequence>
<keyword evidence="1" id="KW-0805">Transcription regulation</keyword>
<evidence type="ECO:0000256" key="3">
    <source>
        <dbReference type="ARBA" id="ARBA00023163"/>
    </source>
</evidence>
<dbReference type="AlphaFoldDB" id="A0A9D2WPW2"/>
<dbReference type="PANTHER" id="PTHR42756">
    <property type="entry name" value="TRANSCRIPTIONAL REGULATOR, MARR"/>
    <property type="match status" value="1"/>
</dbReference>
<dbReference type="GO" id="GO:0003677">
    <property type="term" value="F:DNA binding"/>
    <property type="evidence" value="ECO:0007669"/>
    <property type="project" value="UniProtKB-KW"/>
</dbReference>
<proteinExistence type="predicted"/>
<evidence type="ECO:0000256" key="2">
    <source>
        <dbReference type="ARBA" id="ARBA00023125"/>
    </source>
</evidence>
<comment type="caution">
    <text evidence="5">The sequence shown here is derived from an EMBL/GenBank/DDBJ whole genome shotgun (WGS) entry which is preliminary data.</text>
</comment>
<dbReference type="GO" id="GO:0003700">
    <property type="term" value="F:DNA-binding transcription factor activity"/>
    <property type="evidence" value="ECO:0007669"/>
    <property type="project" value="InterPro"/>
</dbReference>
<evidence type="ECO:0000313" key="5">
    <source>
        <dbReference type="EMBL" id="KAF1085254.1"/>
    </source>
</evidence>
<keyword evidence="2" id="KW-0238">DNA-binding</keyword>
<dbReference type="SUPFAM" id="SSF46785">
    <property type="entry name" value="Winged helix' DNA-binding domain"/>
    <property type="match status" value="1"/>
</dbReference>
<accession>A0A9D2WPW2</accession>
<protein>
    <submittedName>
        <fullName evidence="5">HTH-type transcriptional regulator MhqR</fullName>
    </submittedName>
</protein>